<comment type="caution">
    <text evidence="2">The sequence shown here is derived from an EMBL/GenBank/DDBJ whole genome shotgun (WGS) entry which is preliminary data.</text>
</comment>
<sequence length="54" mass="5640">MPEIRVCTPPADRSGLSAGLPDSAERPAVAVLLDLQEHEVEGTAGALDFFFGDA</sequence>
<dbReference type="EMBL" id="JARAWP010000040">
    <property type="protein sequence ID" value="MDX3024923.1"/>
    <property type="molecule type" value="Genomic_DNA"/>
</dbReference>
<feature type="region of interest" description="Disordered" evidence="1">
    <location>
        <begin position="1"/>
        <end position="21"/>
    </location>
</feature>
<dbReference type="RefSeq" id="WP_319167279.1">
    <property type="nucleotide sequence ID" value="NZ_JARAWP010000040.1"/>
</dbReference>
<keyword evidence="3" id="KW-1185">Reference proteome</keyword>
<dbReference type="Proteomes" id="UP001272987">
    <property type="component" value="Unassembled WGS sequence"/>
</dbReference>
<evidence type="ECO:0000313" key="3">
    <source>
        <dbReference type="Proteomes" id="UP001272987"/>
    </source>
</evidence>
<evidence type="ECO:0000256" key="1">
    <source>
        <dbReference type="SAM" id="MobiDB-lite"/>
    </source>
</evidence>
<proteinExistence type="predicted"/>
<accession>A0ABU4MDZ7</accession>
<organism evidence="2 3">
    <name type="scientific">Streptomyces acidiscabies</name>
    <dbReference type="NCBI Taxonomy" id="42234"/>
    <lineage>
        <taxon>Bacteria</taxon>
        <taxon>Bacillati</taxon>
        <taxon>Actinomycetota</taxon>
        <taxon>Actinomycetes</taxon>
        <taxon>Kitasatosporales</taxon>
        <taxon>Streptomycetaceae</taxon>
        <taxon>Streptomyces</taxon>
    </lineage>
</organism>
<gene>
    <name evidence="2" type="ORF">PV666_44730</name>
</gene>
<reference evidence="2 3" key="1">
    <citation type="journal article" date="2023" name="Microb. Genom.">
        <title>Mesoterricola silvestris gen. nov., sp. nov., Mesoterricola sediminis sp. nov., Geothrix oryzae sp. nov., Geothrix edaphica sp. nov., Geothrix rubra sp. nov., and Geothrix limicola sp. nov., six novel members of Acidobacteriota isolated from soils.</title>
        <authorList>
            <person name="Weisberg A.J."/>
            <person name="Pearce E."/>
            <person name="Kramer C.G."/>
            <person name="Chang J.H."/>
            <person name="Clarke C.R."/>
        </authorList>
    </citation>
    <scope>NUCLEOTIDE SEQUENCE [LARGE SCALE GENOMIC DNA]</scope>
    <source>
        <strain evidence="2 3">NB05-1H</strain>
    </source>
</reference>
<evidence type="ECO:0000313" key="2">
    <source>
        <dbReference type="EMBL" id="MDX3024923.1"/>
    </source>
</evidence>
<name>A0ABU4MDZ7_9ACTN</name>
<protein>
    <submittedName>
        <fullName evidence="2">Uncharacterized protein</fullName>
    </submittedName>
</protein>